<evidence type="ECO:0000313" key="3">
    <source>
        <dbReference type="EMBL" id="OGC83801.1"/>
    </source>
</evidence>
<dbReference type="EMBL" id="MEWU01000010">
    <property type="protein sequence ID" value="OGC83801.1"/>
    <property type="molecule type" value="Genomic_DNA"/>
</dbReference>
<evidence type="ECO:0000259" key="2">
    <source>
        <dbReference type="Pfam" id="PF11141"/>
    </source>
</evidence>
<keyword evidence="1" id="KW-1133">Transmembrane helix</keyword>
<feature type="transmembrane region" description="Helical" evidence="1">
    <location>
        <begin position="20"/>
        <end position="36"/>
    </location>
</feature>
<keyword evidence="1" id="KW-0812">Transmembrane</keyword>
<evidence type="ECO:0000256" key="1">
    <source>
        <dbReference type="SAM" id="Phobius"/>
    </source>
</evidence>
<feature type="transmembrane region" description="Helical" evidence="1">
    <location>
        <begin position="197"/>
        <end position="217"/>
    </location>
</feature>
<organism evidence="3 4">
    <name type="scientific">Candidatus Adlerbacteria bacterium RIFCSPHIGHO2_02_FULL_52_17</name>
    <dbReference type="NCBI Taxonomy" id="1797240"/>
    <lineage>
        <taxon>Bacteria</taxon>
        <taxon>Candidatus Adleribacteriota</taxon>
    </lineage>
</organism>
<name>A0A1F4XPT8_9BACT</name>
<accession>A0A1F4XPT8</accession>
<feature type="transmembrane region" description="Helical" evidence="1">
    <location>
        <begin position="162"/>
        <end position="185"/>
    </location>
</feature>
<feature type="transmembrane region" description="Helical" evidence="1">
    <location>
        <begin position="78"/>
        <end position="100"/>
    </location>
</feature>
<sequence length="372" mass="41308">MFQTLYEHGLSLWNRWERRLAAVALLVGFVFDLIIADRPDSVQNNILLLFYLVIAGGSIIALNLRVRRQASTGLTKAPLLLLVLLQFCFGGLASNLFVLYGRSGTLVGSALFIVLLGVMLVGNEFLRSRYETLRFNIGVYYMLLLTYLIIAVPTFILHSIGVWVFIASGLISLVLIAGFLYLVYFTVLRGRARDRQFIEVSAVVTGIFIFFNTLYFFNIIPPVPLSLKAVGVYHSISRSDSDYTATYEKPAWFAFWHDTSGTFTLDSSALLKSNPTTYCFSSIFAPTGLKTPVVHVWEQYSEAAGTWQERLRVSFAISGGRAGGYRGFSLKSSLTSGRWRCNVETQSGVLIGRISFTVVQSATAPALSTKTL</sequence>
<feature type="transmembrane region" description="Helical" evidence="1">
    <location>
        <begin position="106"/>
        <end position="126"/>
    </location>
</feature>
<feature type="transmembrane region" description="Helical" evidence="1">
    <location>
        <begin position="138"/>
        <end position="156"/>
    </location>
</feature>
<comment type="caution">
    <text evidence="3">The sequence shown here is derived from an EMBL/GenBank/DDBJ whole genome shotgun (WGS) entry which is preliminary data.</text>
</comment>
<dbReference type="AlphaFoldDB" id="A0A1F4XPT8"/>
<dbReference type="STRING" id="1797240.A3D68_00685"/>
<keyword evidence="1" id="KW-0472">Membrane</keyword>
<dbReference type="InterPro" id="IPR022606">
    <property type="entry name" value="DUF2914"/>
</dbReference>
<evidence type="ECO:0000313" key="4">
    <source>
        <dbReference type="Proteomes" id="UP000177564"/>
    </source>
</evidence>
<reference evidence="3 4" key="1">
    <citation type="journal article" date="2016" name="Nat. Commun.">
        <title>Thousands of microbial genomes shed light on interconnected biogeochemical processes in an aquifer system.</title>
        <authorList>
            <person name="Anantharaman K."/>
            <person name="Brown C.T."/>
            <person name="Hug L.A."/>
            <person name="Sharon I."/>
            <person name="Castelle C.J."/>
            <person name="Probst A.J."/>
            <person name="Thomas B.C."/>
            <person name="Singh A."/>
            <person name="Wilkins M.J."/>
            <person name="Karaoz U."/>
            <person name="Brodie E.L."/>
            <person name="Williams K.H."/>
            <person name="Hubbard S.S."/>
            <person name="Banfield J.F."/>
        </authorList>
    </citation>
    <scope>NUCLEOTIDE SEQUENCE [LARGE SCALE GENOMIC DNA]</scope>
</reference>
<proteinExistence type="predicted"/>
<gene>
    <name evidence="3" type="ORF">A3D68_00685</name>
</gene>
<dbReference type="Proteomes" id="UP000177564">
    <property type="component" value="Unassembled WGS sequence"/>
</dbReference>
<feature type="domain" description="DUF2914" evidence="2">
    <location>
        <begin position="291"/>
        <end position="358"/>
    </location>
</feature>
<feature type="transmembrane region" description="Helical" evidence="1">
    <location>
        <begin position="48"/>
        <end position="66"/>
    </location>
</feature>
<dbReference type="Pfam" id="PF11141">
    <property type="entry name" value="DUF2914"/>
    <property type="match status" value="1"/>
</dbReference>
<protein>
    <recommendedName>
        <fullName evidence="2">DUF2914 domain-containing protein</fullName>
    </recommendedName>
</protein>